<evidence type="ECO:0000313" key="1">
    <source>
        <dbReference type="EMBL" id="MBK0395391.1"/>
    </source>
</evidence>
<dbReference type="RefSeq" id="WP_200521411.1">
    <property type="nucleotide sequence ID" value="NZ_JAEHNZ010000001.1"/>
</dbReference>
<proteinExistence type="predicted"/>
<dbReference type="InterPro" id="IPR058172">
    <property type="entry name" value="HLGFF_Neisseriales"/>
</dbReference>
<protein>
    <submittedName>
        <fullName evidence="1">Uncharacterized protein</fullName>
    </submittedName>
</protein>
<reference evidence="1 2" key="1">
    <citation type="journal article" date="2021" name="Pathogens">
        <title>Isolation and Characterization of Kingella bonacorsii sp. nov., A Novel Kingella Species Detected in a Stable Periodontitis Subject.</title>
        <authorList>
            <person name="Antezack A."/>
            <person name="Boxberger M."/>
            <person name="Rolland C."/>
            <person name="Monnet-Corti V."/>
            <person name="La Scola B."/>
        </authorList>
    </citation>
    <scope>NUCLEOTIDE SEQUENCE [LARGE SCALE GENOMIC DNA]</scope>
    <source>
        <strain evidence="1 2">Marseille-Q4569</strain>
    </source>
</reference>
<organism evidence="1 2">
    <name type="scientific">Kingella bonacorsii</name>
    <dbReference type="NCBI Taxonomy" id="2796361"/>
    <lineage>
        <taxon>Bacteria</taxon>
        <taxon>Pseudomonadati</taxon>
        <taxon>Pseudomonadota</taxon>
        <taxon>Betaproteobacteria</taxon>
        <taxon>Neisseriales</taxon>
        <taxon>Neisseriaceae</taxon>
        <taxon>Kingella</taxon>
    </lineage>
</organism>
<gene>
    <name evidence="1" type="ORF">JDW22_02015</name>
</gene>
<dbReference type="EMBL" id="JAEHNZ010000001">
    <property type="protein sequence ID" value="MBK0395391.1"/>
    <property type="molecule type" value="Genomic_DNA"/>
</dbReference>
<sequence length="99" mass="11115">MHQFSIHTRSGEHLGFLVMLADDETSPQPESGQLALQIQPAAKNTALARLAQAQTLYWQTAGDHVRIRDEDGDHRANIRQEWLIVGGEHYQLNDLEGSL</sequence>
<evidence type="ECO:0000313" key="2">
    <source>
        <dbReference type="Proteomes" id="UP000614058"/>
    </source>
</evidence>
<dbReference type="NCBIfam" id="NF047841">
    <property type="entry name" value="HLGFF_fam"/>
    <property type="match status" value="1"/>
</dbReference>
<dbReference type="Proteomes" id="UP000614058">
    <property type="component" value="Unassembled WGS sequence"/>
</dbReference>
<name>A0ABS1BQ49_9NEIS</name>
<comment type="caution">
    <text evidence="1">The sequence shown here is derived from an EMBL/GenBank/DDBJ whole genome shotgun (WGS) entry which is preliminary data.</text>
</comment>
<keyword evidence="2" id="KW-1185">Reference proteome</keyword>
<accession>A0ABS1BQ49</accession>